<evidence type="ECO:0000256" key="3">
    <source>
        <dbReference type="ARBA" id="ARBA00022801"/>
    </source>
</evidence>
<sequence length="725" mass="83676">NGNMDLQYVGEKTAVLNYYITKYTTKSEKSHAVDTFDNINSTKSLASRLFNVGLRALNNRECGALEASDTLLGISLYGTDPQTTIRWLDVNIYRNRRVKTKKEIIELESDSTDIYFESWVDNIYPQRPQDLESINLYNFARWFDIVTGPPFSVSAQQVYELSSNKYLKKRQRPYLINHYTYDVNKHPEKYYFSLLLMFHPWRDLALLKSGQNTYTEAFNFLKDQIKDGLDYGEMQTEFLNNIERAFEMIEEKVAEIERDRQEDHDDDGLENPLDFLPVEAVNAMEDFRNAKDFLSEDELEQMIEGLNVDQKRIFDKICKTLLNESTILRIFVSGTGGTGKSYLINTIKNWVKKRMNKLVAVAAPTGIAAFNVNGLTIHRLLQLPVEHGNCPKYTSLSDQVLKVLRCDLKDVVLLIIDEVSMISNITLMYIHLRLTEIYDTSDVDDGWFGKIHIVLFGDLLQLPPVRQLSPFENLKSCDVLKCLGSLSAPNLWKTLFCYEELTVNMRQKNDQLFGEMLNRLRMGVVTNQDSCTLFNRLLKLTAKNQNDRLKEIISYFRLLSDDTVCLFPTKNMCNQFNTAMLASMEQPEIKLNSIDEIDCPRYLKKRANEVLKKNEDDSSLTAGLENVITIKIGARVMLRRNIDVSKGLVNGSIGNIKNIHWDVDNSNRARKITIQFKHNLIYELERVKTKFQILSNVYVHREQFPICLAYAITIHKSQGLSLDRA</sequence>
<dbReference type="InterPro" id="IPR049163">
    <property type="entry name" value="Pif1-like_2B_dom"/>
</dbReference>
<dbReference type="Gene3D" id="3.40.50.300">
    <property type="entry name" value="P-loop containing nucleotide triphosphate hydrolases"/>
    <property type="match status" value="1"/>
</dbReference>
<keyword evidence="4 9" id="KW-0347">Helicase</keyword>
<dbReference type="Pfam" id="PF21530">
    <property type="entry name" value="Pif1_2B_dom"/>
    <property type="match status" value="1"/>
</dbReference>
<proteinExistence type="inferred from homology"/>
<gene>
    <name evidence="12" type="ORF">FWK35_00039089</name>
</gene>
<organism evidence="12 13">
    <name type="scientific">Aphis craccivora</name>
    <name type="common">Cowpea aphid</name>
    <dbReference type="NCBI Taxonomy" id="307492"/>
    <lineage>
        <taxon>Eukaryota</taxon>
        <taxon>Metazoa</taxon>
        <taxon>Ecdysozoa</taxon>
        <taxon>Arthropoda</taxon>
        <taxon>Hexapoda</taxon>
        <taxon>Insecta</taxon>
        <taxon>Pterygota</taxon>
        <taxon>Neoptera</taxon>
        <taxon>Paraneoptera</taxon>
        <taxon>Hemiptera</taxon>
        <taxon>Sternorrhyncha</taxon>
        <taxon>Aphidomorpha</taxon>
        <taxon>Aphidoidea</taxon>
        <taxon>Aphididae</taxon>
        <taxon>Aphidini</taxon>
        <taxon>Aphis</taxon>
        <taxon>Aphis</taxon>
    </lineage>
</organism>
<dbReference type="GO" id="GO:0005524">
    <property type="term" value="F:ATP binding"/>
    <property type="evidence" value="ECO:0007669"/>
    <property type="project" value="UniProtKB-KW"/>
</dbReference>
<evidence type="ECO:0000256" key="7">
    <source>
        <dbReference type="ARBA" id="ARBA00023204"/>
    </source>
</evidence>
<comment type="catalytic activity">
    <reaction evidence="9">
        <text>ATP + H2O = ADP + phosphate + H(+)</text>
        <dbReference type="Rhea" id="RHEA:13065"/>
        <dbReference type="ChEBI" id="CHEBI:15377"/>
        <dbReference type="ChEBI" id="CHEBI:15378"/>
        <dbReference type="ChEBI" id="CHEBI:30616"/>
        <dbReference type="ChEBI" id="CHEBI:43474"/>
        <dbReference type="ChEBI" id="CHEBI:456216"/>
        <dbReference type="EC" id="5.6.2.3"/>
    </reaction>
</comment>
<dbReference type="Proteomes" id="UP000478052">
    <property type="component" value="Unassembled WGS sequence"/>
</dbReference>
<evidence type="ECO:0000259" key="10">
    <source>
        <dbReference type="Pfam" id="PF05970"/>
    </source>
</evidence>
<dbReference type="GO" id="GO:0043139">
    <property type="term" value="F:5'-3' DNA helicase activity"/>
    <property type="evidence" value="ECO:0007669"/>
    <property type="project" value="UniProtKB-EC"/>
</dbReference>
<keyword evidence="7 9" id="KW-0234">DNA repair</keyword>
<feature type="non-terminal residue" evidence="12">
    <location>
        <position position="725"/>
    </location>
</feature>
<evidence type="ECO:0000256" key="1">
    <source>
        <dbReference type="ARBA" id="ARBA00022741"/>
    </source>
</evidence>
<dbReference type="SUPFAM" id="SSF52540">
    <property type="entry name" value="P-loop containing nucleoside triphosphate hydrolases"/>
    <property type="match status" value="2"/>
</dbReference>
<keyword evidence="8" id="KW-0413">Isomerase</keyword>
<evidence type="ECO:0000256" key="9">
    <source>
        <dbReference type="RuleBase" id="RU363044"/>
    </source>
</evidence>
<dbReference type="InterPro" id="IPR051055">
    <property type="entry name" value="PIF1_helicase"/>
</dbReference>
<keyword evidence="5 9" id="KW-0067">ATP-binding</keyword>
<dbReference type="GO" id="GO:0016787">
    <property type="term" value="F:hydrolase activity"/>
    <property type="evidence" value="ECO:0007669"/>
    <property type="project" value="UniProtKB-KW"/>
</dbReference>
<comment type="cofactor">
    <cofactor evidence="9">
        <name>Mg(2+)</name>
        <dbReference type="ChEBI" id="CHEBI:18420"/>
    </cofactor>
</comment>
<name>A0A6G0VMR4_APHCR</name>
<dbReference type="GO" id="GO:0006281">
    <property type="term" value="P:DNA repair"/>
    <property type="evidence" value="ECO:0007669"/>
    <property type="project" value="UniProtKB-KW"/>
</dbReference>
<evidence type="ECO:0000256" key="4">
    <source>
        <dbReference type="ARBA" id="ARBA00022806"/>
    </source>
</evidence>
<feature type="domain" description="DNA helicase Pif1-like 2B" evidence="11">
    <location>
        <begin position="627"/>
        <end position="656"/>
    </location>
</feature>
<dbReference type="InterPro" id="IPR027417">
    <property type="entry name" value="P-loop_NTPase"/>
</dbReference>
<dbReference type="GO" id="GO:0006310">
    <property type="term" value="P:DNA recombination"/>
    <property type="evidence" value="ECO:0007669"/>
    <property type="project" value="UniProtKB-KW"/>
</dbReference>
<evidence type="ECO:0000313" key="13">
    <source>
        <dbReference type="Proteomes" id="UP000478052"/>
    </source>
</evidence>
<dbReference type="OrthoDB" id="5804956at2759"/>
<reference evidence="12 13" key="1">
    <citation type="submission" date="2019-08" db="EMBL/GenBank/DDBJ databases">
        <title>Whole genome of Aphis craccivora.</title>
        <authorList>
            <person name="Voronova N.V."/>
            <person name="Shulinski R.S."/>
            <person name="Bandarenka Y.V."/>
            <person name="Zhorov D.G."/>
            <person name="Warner D."/>
        </authorList>
    </citation>
    <scope>NUCLEOTIDE SEQUENCE [LARGE SCALE GENOMIC DNA]</scope>
    <source>
        <strain evidence="12">180601</strain>
        <tissue evidence="12">Whole Body</tissue>
    </source>
</reference>
<dbReference type="EC" id="5.6.2.3" evidence="9"/>
<evidence type="ECO:0000256" key="5">
    <source>
        <dbReference type="ARBA" id="ARBA00022840"/>
    </source>
</evidence>
<dbReference type="EMBL" id="VUJU01014437">
    <property type="protein sequence ID" value="KAF0702094.1"/>
    <property type="molecule type" value="Genomic_DNA"/>
</dbReference>
<protein>
    <recommendedName>
        <fullName evidence="9">ATP-dependent DNA helicase</fullName>
        <ecNumber evidence="9">5.6.2.3</ecNumber>
    </recommendedName>
</protein>
<feature type="domain" description="DNA helicase Pif1-like DEAD-box helicase" evidence="10">
    <location>
        <begin position="306"/>
        <end position="527"/>
    </location>
</feature>
<evidence type="ECO:0000256" key="2">
    <source>
        <dbReference type="ARBA" id="ARBA00022763"/>
    </source>
</evidence>
<evidence type="ECO:0000259" key="11">
    <source>
        <dbReference type="Pfam" id="PF21530"/>
    </source>
</evidence>
<dbReference type="AlphaFoldDB" id="A0A6G0VMR4"/>
<dbReference type="GO" id="GO:0000723">
    <property type="term" value="P:telomere maintenance"/>
    <property type="evidence" value="ECO:0007669"/>
    <property type="project" value="InterPro"/>
</dbReference>
<dbReference type="PANTHER" id="PTHR47642:SF5">
    <property type="entry name" value="ATP-DEPENDENT DNA HELICASE"/>
    <property type="match status" value="1"/>
</dbReference>
<evidence type="ECO:0000313" key="12">
    <source>
        <dbReference type="EMBL" id="KAF0702094.1"/>
    </source>
</evidence>
<keyword evidence="13" id="KW-1185">Reference proteome</keyword>
<keyword evidence="3 9" id="KW-0378">Hydrolase</keyword>
<comment type="caution">
    <text evidence="12">The sequence shown here is derived from an EMBL/GenBank/DDBJ whole genome shotgun (WGS) entry which is preliminary data.</text>
</comment>
<accession>A0A6G0VMR4</accession>
<keyword evidence="9" id="KW-0233">DNA recombination</keyword>
<feature type="non-terminal residue" evidence="12">
    <location>
        <position position="1"/>
    </location>
</feature>
<evidence type="ECO:0000256" key="6">
    <source>
        <dbReference type="ARBA" id="ARBA00023125"/>
    </source>
</evidence>
<dbReference type="Pfam" id="PF05970">
    <property type="entry name" value="PIF1"/>
    <property type="match status" value="1"/>
</dbReference>
<keyword evidence="6" id="KW-0238">DNA-binding</keyword>
<comment type="similarity">
    <text evidence="9">Belongs to the helicase family.</text>
</comment>
<evidence type="ECO:0000256" key="8">
    <source>
        <dbReference type="ARBA" id="ARBA00023235"/>
    </source>
</evidence>
<keyword evidence="2 9" id="KW-0227">DNA damage</keyword>
<dbReference type="PANTHER" id="PTHR47642">
    <property type="entry name" value="ATP-DEPENDENT DNA HELICASE"/>
    <property type="match status" value="1"/>
</dbReference>
<keyword evidence="1 9" id="KW-0547">Nucleotide-binding</keyword>
<dbReference type="InterPro" id="IPR010285">
    <property type="entry name" value="DNA_helicase_pif1-like_DEAD"/>
</dbReference>